<name>A0A8H5C0K6_9AGAR</name>
<evidence type="ECO:0000313" key="2">
    <source>
        <dbReference type="EMBL" id="KAF5332960.1"/>
    </source>
</evidence>
<proteinExistence type="predicted"/>
<feature type="region of interest" description="Disordered" evidence="1">
    <location>
        <begin position="45"/>
        <end position="128"/>
    </location>
</feature>
<sequence>MLTYPSTTVPLKPHPFSNLQVVPSLAVHWPPATILVSPPSLVLSVTSPSVHSNVSSPSPPPSAKNEAARALLAKNFSPSSRTSKTPAKSASRNSKLELMKIRQRAIAADPKLQKSTIPPSNAPLLESK</sequence>
<dbReference type="AlphaFoldDB" id="A0A8H5C0K6"/>
<evidence type="ECO:0000313" key="3">
    <source>
        <dbReference type="Proteomes" id="UP000559256"/>
    </source>
</evidence>
<dbReference type="EMBL" id="JAACJM010000297">
    <property type="protein sequence ID" value="KAF5332960.1"/>
    <property type="molecule type" value="Genomic_DNA"/>
</dbReference>
<feature type="compositionally biased region" description="Polar residues" evidence="1">
    <location>
        <begin position="76"/>
        <end position="93"/>
    </location>
</feature>
<organism evidence="2 3">
    <name type="scientific">Tetrapyrgos nigripes</name>
    <dbReference type="NCBI Taxonomy" id="182062"/>
    <lineage>
        <taxon>Eukaryota</taxon>
        <taxon>Fungi</taxon>
        <taxon>Dikarya</taxon>
        <taxon>Basidiomycota</taxon>
        <taxon>Agaricomycotina</taxon>
        <taxon>Agaricomycetes</taxon>
        <taxon>Agaricomycetidae</taxon>
        <taxon>Agaricales</taxon>
        <taxon>Marasmiineae</taxon>
        <taxon>Marasmiaceae</taxon>
        <taxon>Tetrapyrgos</taxon>
    </lineage>
</organism>
<accession>A0A8H5C0K6</accession>
<protein>
    <submittedName>
        <fullName evidence="2">Uncharacterized protein</fullName>
    </submittedName>
</protein>
<gene>
    <name evidence="2" type="ORF">D9758_016430</name>
</gene>
<keyword evidence="3" id="KW-1185">Reference proteome</keyword>
<dbReference type="OrthoDB" id="431929at2759"/>
<dbReference type="Proteomes" id="UP000559256">
    <property type="component" value="Unassembled WGS sequence"/>
</dbReference>
<reference evidence="2 3" key="1">
    <citation type="journal article" date="2020" name="ISME J.">
        <title>Uncovering the hidden diversity of litter-decomposition mechanisms in mushroom-forming fungi.</title>
        <authorList>
            <person name="Floudas D."/>
            <person name="Bentzer J."/>
            <person name="Ahren D."/>
            <person name="Johansson T."/>
            <person name="Persson P."/>
            <person name="Tunlid A."/>
        </authorList>
    </citation>
    <scope>NUCLEOTIDE SEQUENCE [LARGE SCALE GENOMIC DNA]</scope>
    <source>
        <strain evidence="2 3">CBS 291.85</strain>
    </source>
</reference>
<evidence type="ECO:0000256" key="1">
    <source>
        <dbReference type="SAM" id="MobiDB-lite"/>
    </source>
</evidence>
<comment type="caution">
    <text evidence="2">The sequence shown here is derived from an EMBL/GenBank/DDBJ whole genome shotgun (WGS) entry which is preliminary data.</text>
</comment>
<feature type="compositionally biased region" description="Low complexity" evidence="1">
    <location>
        <begin position="45"/>
        <end position="56"/>
    </location>
</feature>